<dbReference type="EMBL" id="CANHGI010000002">
    <property type="protein sequence ID" value="CAI5441519.1"/>
    <property type="molecule type" value="Genomic_DNA"/>
</dbReference>
<evidence type="ECO:0000313" key="1">
    <source>
        <dbReference type="EMBL" id="CAI5441519.1"/>
    </source>
</evidence>
<evidence type="ECO:0000313" key="2">
    <source>
        <dbReference type="Proteomes" id="UP001152747"/>
    </source>
</evidence>
<reference evidence="1" key="1">
    <citation type="submission" date="2022-11" db="EMBL/GenBank/DDBJ databases">
        <authorList>
            <person name="Kikuchi T."/>
        </authorList>
    </citation>
    <scope>NUCLEOTIDE SEQUENCE</scope>
    <source>
        <strain evidence="1">PS1010</strain>
    </source>
</reference>
<name>A0A9P1MVA4_9PELO</name>
<dbReference type="AlphaFoldDB" id="A0A9P1MVA4"/>
<dbReference type="Proteomes" id="UP001152747">
    <property type="component" value="Unassembled WGS sequence"/>
</dbReference>
<gene>
    <name evidence="1" type="ORF">CAMP_LOCUS4156</name>
</gene>
<sequence>MRSKMNCKECEEETLESTQSETSSEAECDIKLRQNYHEKTENRNFLIKIWKNEEEYINFYIDLKEFERVSLVLPEYSRDDELEFVHERGIKPENFHKFLESALPTIYGLRPVPISMSNICGVLDILEVFPCEPLLTNCERFLMKIDLTTLEGSVLINILSSGLKSNVDHKILNRIVCICLLNPAKLSNSSVELCGNVGGVFAQAFVANATKSFRHVKPLKKKDEREDDKICPAVRSLMMNKTIRKKSDCNHEQDETSFQCILCFDVRCPKCKGENAYCFKAIDNFLYDIRLRLFPKTYRPHCDRESRRDHCSNQYIYRNQLRPPQE</sequence>
<comment type="caution">
    <text evidence="1">The sequence shown here is derived from an EMBL/GenBank/DDBJ whole genome shotgun (WGS) entry which is preliminary data.</text>
</comment>
<dbReference type="OrthoDB" id="5785211at2759"/>
<protein>
    <submittedName>
        <fullName evidence="1">Uncharacterized protein</fullName>
    </submittedName>
</protein>
<proteinExistence type="predicted"/>
<accession>A0A9P1MVA4</accession>
<keyword evidence="2" id="KW-1185">Reference proteome</keyword>
<organism evidence="1 2">
    <name type="scientific">Caenorhabditis angaria</name>
    <dbReference type="NCBI Taxonomy" id="860376"/>
    <lineage>
        <taxon>Eukaryota</taxon>
        <taxon>Metazoa</taxon>
        <taxon>Ecdysozoa</taxon>
        <taxon>Nematoda</taxon>
        <taxon>Chromadorea</taxon>
        <taxon>Rhabditida</taxon>
        <taxon>Rhabditina</taxon>
        <taxon>Rhabditomorpha</taxon>
        <taxon>Rhabditoidea</taxon>
        <taxon>Rhabditidae</taxon>
        <taxon>Peloderinae</taxon>
        <taxon>Caenorhabditis</taxon>
    </lineage>
</organism>